<feature type="transmembrane region" description="Helical" evidence="1">
    <location>
        <begin position="97"/>
        <end position="115"/>
    </location>
</feature>
<evidence type="ECO:0000256" key="1">
    <source>
        <dbReference type="SAM" id="Phobius"/>
    </source>
</evidence>
<gene>
    <name evidence="2" type="ORF">GCM10022212_15650</name>
</gene>
<reference evidence="3" key="1">
    <citation type="journal article" date="2019" name="Int. J. Syst. Evol. Microbiol.">
        <title>The Global Catalogue of Microorganisms (GCM) 10K type strain sequencing project: providing services to taxonomists for standard genome sequencing and annotation.</title>
        <authorList>
            <consortium name="The Broad Institute Genomics Platform"/>
            <consortium name="The Broad Institute Genome Sequencing Center for Infectious Disease"/>
            <person name="Wu L."/>
            <person name="Ma J."/>
        </authorList>
    </citation>
    <scope>NUCLEOTIDE SEQUENCE [LARGE SCALE GENOMIC DNA]</scope>
    <source>
        <strain evidence="3">JCM 16673</strain>
    </source>
</reference>
<keyword evidence="1" id="KW-1133">Transmembrane helix</keyword>
<proteinExistence type="predicted"/>
<name>A0ABP7T2H9_9BURK</name>
<sequence length="127" mass="13698">MTNELNTGEELTLAQRKEVLIRQGANYRAGVHVSIALIGKNLQTDTLARSIVSQLTGTAYAAVGNLLRVKSANLQTLLPIVVSGLSFAMKAKLLRPILRTSVIVGGFGAAAYFLFRNKKKSVNDLPM</sequence>
<accession>A0ABP7T2H9</accession>
<dbReference type="RefSeq" id="WP_344762725.1">
    <property type="nucleotide sequence ID" value="NZ_BAAAZE010000008.1"/>
</dbReference>
<evidence type="ECO:0000313" key="2">
    <source>
        <dbReference type="EMBL" id="GAA4020140.1"/>
    </source>
</evidence>
<keyword evidence="3" id="KW-1185">Reference proteome</keyword>
<keyword evidence="1" id="KW-0812">Transmembrane</keyword>
<evidence type="ECO:0000313" key="3">
    <source>
        <dbReference type="Proteomes" id="UP001501353"/>
    </source>
</evidence>
<organism evidence="2 3">
    <name type="scientific">Actimicrobium antarcticum</name>
    <dbReference type="NCBI Taxonomy" id="1051899"/>
    <lineage>
        <taxon>Bacteria</taxon>
        <taxon>Pseudomonadati</taxon>
        <taxon>Pseudomonadota</taxon>
        <taxon>Betaproteobacteria</taxon>
        <taxon>Burkholderiales</taxon>
        <taxon>Oxalobacteraceae</taxon>
        <taxon>Actimicrobium</taxon>
    </lineage>
</organism>
<dbReference type="Proteomes" id="UP001501353">
    <property type="component" value="Unassembled WGS sequence"/>
</dbReference>
<comment type="caution">
    <text evidence="2">The sequence shown here is derived from an EMBL/GenBank/DDBJ whole genome shotgun (WGS) entry which is preliminary data.</text>
</comment>
<dbReference type="EMBL" id="BAAAZE010000008">
    <property type="protein sequence ID" value="GAA4020140.1"/>
    <property type="molecule type" value="Genomic_DNA"/>
</dbReference>
<keyword evidence="1" id="KW-0472">Membrane</keyword>
<protein>
    <submittedName>
        <fullName evidence="2">Uncharacterized protein</fullName>
    </submittedName>
</protein>